<dbReference type="PROSITE" id="PS50082">
    <property type="entry name" value="WD_REPEATS_2"/>
    <property type="match status" value="1"/>
</dbReference>
<evidence type="ECO:0000313" key="5">
    <source>
        <dbReference type="EMBL" id="RPB25788.1"/>
    </source>
</evidence>
<dbReference type="InterPro" id="IPR036322">
    <property type="entry name" value="WD40_repeat_dom_sf"/>
</dbReference>
<keyword evidence="2" id="KW-0677">Repeat</keyword>
<dbReference type="SUPFAM" id="SSF50978">
    <property type="entry name" value="WD40 repeat-like"/>
    <property type="match status" value="1"/>
</dbReference>
<evidence type="ECO:0000256" key="1">
    <source>
        <dbReference type="ARBA" id="ARBA00022574"/>
    </source>
</evidence>
<dbReference type="AlphaFoldDB" id="A0A3N4LVS5"/>
<gene>
    <name evidence="5" type="ORF">L211DRAFT_56487</name>
</gene>
<proteinExistence type="predicted"/>
<dbReference type="GO" id="GO:0003723">
    <property type="term" value="F:RNA binding"/>
    <property type="evidence" value="ECO:0007669"/>
    <property type="project" value="TreeGrafter"/>
</dbReference>
<dbReference type="PANTHER" id="PTHR44163">
    <property type="entry name" value="U3 SMALL NUCLEOLAR RNA-ASSOCIATED PROTEIN 4 HOMOLOG"/>
    <property type="match status" value="1"/>
</dbReference>
<feature type="region of interest" description="Disordered" evidence="4">
    <location>
        <begin position="843"/>
        <end position="873"/>
    </location>
</feature>
<reference evidence="5 6" key="1">
    <citation type="journal article" date="2018" name="Nat. Ecol. Evol.">
        <title>Pezizomycetes genomes reveal the molecular basis of ectomycorrhizal truffle lifestyle.</title>
        <authorList>
            <person name="Murat C."/>
            <person name="Payen T."/>
            <person name="Noel B."/>
            <person name="Kuo A."/>
            <person name="Morin E."/>
            <person name="Chen J."/>
            <person name="Kohler A."/>
            <person name="Krizsan K."/>
            <person name="Balestrini R."/>
            <person name="Da Silva C."/>
            <person name="Montanini B."/>
            <person name="Hainaut M."/>
            <person name="Levati E."/>
            <person name="Barry K.W."/>
            <person name="Belfiori B."/>
            <person name="Cichocki N."/>
            <person name="Clum A."/>
            <person name="Dockter R.B."/>
            <person name="Fauchery L."/>
            <person name="Guy J."/>
            <person name="Iotti M."/>
            <person name="Le Tacon F."/>
            <person name="Lindquist E.A."/>
            <person name="Lipzen A."/>
            <person name="Malagnac F."/>
            <person name="Mello A."/>
            <person name="Molinier V."/>
            <person name="Miyauchi S."/>
            <person name="Poulain J."/>
            <person name="Riccioni C."/>
            <person name="Rubini A."/>
            <person name="Sitrit Y."/>
            <person name="Splivallo R."/>
            <person name="Traeger S."/>
            <person name="Wang M."/>
            <person name="Zifcakova L."/>
            <person name="Wipf D."/>
            <person name="Zambonelli A."/>
            <person name="Paolocci F."/>
            <person name="Nowrousian M."/>
            <person name="Ottonello S."/>
            <person name="Baldrian P."/>
            <person name="Spatafora J.W."/>
            <person name="Henrissat B."/>
            <person name="Nagy L.G."/>
            <person name="Aury J.M."/>
            <person name="Wincker P."/>
            <person name="Grigoriev I.V."/>
            <person name="Bonfante P."/>
            <person name="Martin F.M."/>
        </authorList>
    </citation>
    <scope>NUCLEOTIDE SEQUENCE [LARGE SCALE GENOMIC DNA]</scope>
    <source>
        <strain evidence="5 6">ATCC MYA-4762</strain>
    </source>
</reference>
<accession>A0A3N4LVS5</accession>
<protein>
    <submittedName>
        <fullName evidence="5">WD40 repeat-like protein</fullName>
    </submittedName>
</protein>
<dbReference type="PROSITE" id="PS00678">
    <property type="entry name" value="WD_REPEATS_1"/>
    <property type="match status" value="1"/>
</dbReference>
<keyword evidence="1 3" id="KW-0853">WD repeat</keyword>
<evidence type="ECO:0000256" key="4">
    <source>
        <dbReference type="SAM" id="MobiDB-lite"/>
    </source>
</evidence>
<dbReference type="Pfam" id="PF00400">
    <property type="entry name" value="WD40"/>
    <property type="match status" value="1"/>
</dbReference>
<evidence type="ECO:0000256" key="3">
    <source>
        <dbReference type="PROSITE-ProRule" id="PRU00221"/>
    </source>
</evidence>
<dbReference type="InterPro" id="IPR046351">
    <property type="entry name" value="UTP4"/>
</dbReference>
<dbReference type="EMBL" id="ML121536">
    <property type="protein sequence ID" value="RPB25788.1"/>
    <property type="molecule type" value="Genomic_DNA"/>
</dbReference>
<dbReference type="InterPro" id="IPR001680">
    <property type="entry name" value="WD40_rpt"/>
</dbReference>
<dbReference type="GO" id="GO:0000462">
    <property type="term" value="P:maturation of SSU-rRNA from tricistronic rRNA transcript (SSU-rRNA, 5.8S rRNA, LSU-rRNA)"/>
    <property type="evidence" value="ECO:0007669"/>
    <property type="project" value="InterPro"/>
</dbReference>
<sequence length="970" mass="107857">MRPSHLYLHRSRFVDYTPPSITTLAFSHPNLSKSLPIPATLRLAIGRSNGDIEIWNPLKGSWFHESILKGGRGRSIEGLAWVQDTPSDGGQLRLFSIGYSSVVTEWDLESGRPRKHVDCNGGVIWSIAAQPRALGGKSQDGREPRQDIVVGLDDGSVILLSTDGGPGLLEYNKTLMKSSSTKARVLCLAWQNRHTVVAGMADSTIRVWDIRSGRVVTRMTLGKDTKKKGGSREALIWAVKVLHNGDIVSGDSRGEVMFWDGKTYSLRQRIKVHEADVLTLDVNKSGDMVVASGVDRRTVFFGLQEAGPNKGRWAELSGKRVHSHDVRAIAAWEGGSMSIIVSGGVDMTPIITPFANFLSTNHRTLQAIPQKPIVVGIPESRLLMSWYDREVKIWAVDNLDNVTGALQQPGLENTGRKLVSRLVLGNEENITSAHFAPIARPNAGYILAVATNAEVKIFHLRPPKTCTLSYALRVSNVEIPDCFSIKNSSTKGADSMEENSGNDSDDENDLISMTQDGARILQFSPDGKWLLVITPESKVVVVPIVVTESMGERRSKVSISLSSEVFVLDRIPRTLPHENTQQANNQIPSKKGKNARAIDYGNLRSYPHTISRTAFSPNSKILVVTDLMGHLESYILQGEQWLMNPVGVLLPKLEYPVAAMEFRPQSSRQISGDFHRLLPGAGSEESGDESQQALRESLVEDRLMVLTAHNQAVFEFHILKGRLTDWSRRNPPSRFVKDFRNVVDIGCGIVWEIEEADSALSGETTFTKERIWFWGPNWIWMFDLQQDFPDQDATATPAGYSGKSQAYKRKRGVLNSGMLGDASSHKRPEGDGDVTMFGNATLSYDDDDDDDSTDSRWGKFSRTPGKSADSDDTALASVNPKKLGSFGWVKGASNPVKPHWRQYKYRPIMALLPIGEWGSRIRSVDDEEEDNTERIKELVVVERPAWDIELPPRFFGKRERIDELRRSIWA</sequence>
<evidence type="ECO:0000313" key="6">
    <source>
        <dbReference type="Proteomes" id="UP000267821"/>
    </source>
</evidence>
<name>A0A3N4LVS5_9PEZI</name>
<dbReference type="InParanoid" id="A0A3N4LVS5"/>
<dbReference type="GO" id="GO:0032040">
    <property type="term" value="C:small-subunit processome"/>
    <property type="evidence" value="ECO:0007669"/>
    <property type="project" value="TreeGrafter"/>
</dbReference>
<keyword evidence="6" id="KW-1185">Reference proteome</keyword>
<dbReference type="SUPFAM" id="SSF82171">
    <property type="entry name" value="DPP6 N-terminal domain-like"/>
    <property type="match status" value="1"/>
</dbReference>
<dbReference type="Proteomes" id="UP000267821">
    <property type="component" value="Unassembled WGS sequence"/>
</dbReference>
<dbReference type="STRING" id="1051890.A0A3N4LVS5"/>
<dbReference type="GO" id="GO:0030686">
    <property type="term" value="C:90S preribosome"/>
    <property type="evidence" value="ECO:0007669"/>
    <property type="project" value="InterPro"/>
</dbReference>
<dbReference type="SMART" id="SM00320">
    <property type="entry name" value="WD40"/>
    <property type="match status" value="5"/>
</dbReference>
<organism evidence="5 6">
    <name type="scientific">Terfezia boudieri ATCC MYA-4762</name>
    <dbReference type="NCBI Taxonomy" id="1051890"/>
    <lineage>
        <taxon>Eukaryota</taxon>
        <taxon>Fungi</taxon>
        <taxon>Dikarya</taxon>
        <taxon>Ascomycota</taxon>
        <taxon>Pezizomycotina</taxon>
        <taxon>Pezizomycetes</taxon>
        <taxon>Pezizales</taxon>
        <taxon>Pezizaceae</taxon>
        <taxon>Terfezia</taxon>
    </lineage>
</organism>
<feature type="repeat" description="WD" evidence="3">
    <location>
        <begin position="178"/>
        <end position="218"/>
    </location>
</feature>
<dbReference type="InterPro" id="IPR015943">
    <property type="entry name" value="WD40/YVTN_repeat-like_dom_sf"/>
</dbReference>
<dbReference type="InterPro" id="IPR019775">
    <property type="entry name" value="WD40_repeat_CS"/>
</dbReference>
<dbReference type="PANTHER" id="PTHR44163:SF1">
    <property type="entry name" value="U3 SMALL NUCLEOLAR RNA-ASSOCIATED PROTEIN 4 HOMOLOG"/>
    <property type="match status" value="1"/>
</dbReference>
<dbReference type="Gene3D" id="2.130.10.10">
    <property type="entry name" value="YVTN repeat-like/Quinoprotein amine dehydrogenase"/>
    <property type="match status" value="3"/>
</dbReference>
<dbReference type="OrthoDB" id="8883818at2759"/>
<feature type="region of interest" description="Disordered" evidence="4">
    <location>
        <begin position="488"/>
        <end position="510"/>
    </location>
</feature>
<dbReference type="GO" id="GO:0034455">
    <property type="term" value="C:t-UTP complex"/>
    <property type="evidence" value="ECO:0007669"/>
    <property type="project" value="TreeGrafter"/>
</dbReference>
<evidence type="ECO:0000256" key="2">
    <source>
        <dbReference type="ARBA" id="ARBA00022737"/>
    </source>
</evidence>